<organism evidence="1">
    <name type="scientific">viral metagenome</name>
    <dbReference type="NCBI Taxonomy" id="1070528"/>
    <lineage>
        <taxon>unclassified sequences</taxon>
        <taxon>metagenomes</taxon>
        <taxon>organismal metagenomes</taxon>
    </lineage>
</organism>
<proteinExistence type="predicted"/>
<name>A0A6C0H7U2_9ZZZZ</name>
<evidence type="ECO:0000313" key="1">
    <source>
        <dbReference type="EMBL" id="QHT76569.1"/>
    </source>
</evidence>
<dbReference type="AlphaFoldDB" id="A0A6C0H7U2"/>
<reference evidence="1" key="1">
    <citation type="journal article" date="2020" name="Nature">
        <title>Giant virus diversity and host interactions through global metagenomics.</title>
        <authorList>
            <person name="Schulz F."/>
            <person name="Roux S."/>
            <person name="Paez-Espino D."/>
            <person name="Jungbluth S."/>
            <person name="Walsh D.A."/>
            <person name="Denef V.J."/>
            <person name="McMahon K.D."/>
            <person name="Konstantinidis K.T."/>
            <person name="Eloe-Fadrosh E.A."/>
            <person name="Kyrpides N.C."/>
            <person name="Woyke T."/>
        </authorList>
    </citation>
    <scope>NUCLEOTIDE SEQUENCE</scope>
    <source>
        <strain evidence="1">GVMAG-M-3300023179-82</strain>
    </source>
</reference>
<dbReference type="EMBL" id="MN739898">
    <property type="protein sequence ID" value="QHT76569.1"/>
    <property type="molecule type" value="Genomic_DNA"/>
</dbReference>
<protein>
    <submittedName>
        <fullName evidence="1">Uncharacterized protein</fullName>
    </submittedName>
</protein>
<sequence>MQSINPQEIINYNEKYLKYKYKYLSLNKLPFSQNISITRPRVPYSAQSKSKPKLIYSLPIHTKPYTPNPLFKPPPRTNTYPSSKSFEPHLSPYLYRPPYNLQRQYIPVESPPMNQIKSLPSHLKNAKPENIFRRGGDLFKILVELHEKKPGYEKILVVPANAGQPWGGIGNKIYMDFYIWLYLYFTKYTSELQKWMEDNLNEQIKSDYDGKWLNLHSNVFEHYKIVGETLQDKYTKWKSDVHNKLYYYSKSPTSIEGIKGIKELIYAYRLFISNEAIKINLINFRGGGLEEDIMRKWISGDKDIFKTIKSVKDGYPEWGLYLYADHSLYNPENIKNQTLQNIKYSLRHTELSPLTIQEINYTNRDNKNKYDKRYKYTATLNINGEYIKVTLLFIFTPNFNNGIEKRQIAYPSLHATVEDPLNNTIEYKKEALSTVFKTIFNSDATEEHDKCYILPRIGGNINKCYLTYNSKNNESINERYLPKENDAFYELVVNTLEPLKKKSEIHVVIDYKDNHTR</sequence>
<accession>A0A6C0H7U2</accession>